<keyword evidence="3" id="KW-1185">Reference proteome</keyword>
<evidence type="ECO:0000259" key="1">
    <source>
        <dbReference type="Pfam" id="PF12146"/>
    </source>
</evidence>
<dbReference type="PANTHER" id="PTHR11614">
    <property type="entry name" value="PHOSPHOLIPASE-RELATED"/>
    <property type="match status" value="1"/>
</dbReference>
<dbReference type="InterPro" id="IPR029058">
    <property type="entry name" value="AB_hydrolase_fold"/>
</dbReference>
<sequence>MWVWKSGQDKIKGVVVIVHGAGEHHGRYEWLKKQWLEAGFHVVLGDLPGQGRNPKHQGHVDHFSEYITTVGKWIDTARTFRLPYILFGHSLGGLVVIRTLQEKRLKPQAVVLSSPCLGLKVPPPEWLKKAVSPLNILAPRFRIPIKRQSENILATHNKEILEKDATDPLIVKKVSLRWYFELDQAMVKAFQQIDRFPHVPLFILQAGSDKIVDKHVVHQWFNELPLQYKLYKEWPGFYHEIFNEPERQKVFQYTLSKVNRFFS</sequence>
<protein>
    <submittedName>
        <fullName evidence="2">Phospholipase YtpA</fullName>
    </submittedName>
</protein>
<proteinExistence type="predicted"/>
<gene>
    <name evidence="2" type="primary">ytpA</name>
    <name evidence="2" type="ORF">GCM10007096_38480</name>
</gene>
<feature type="domain" description="Serine aminopeptidase S33" evidence="1">
    <location>
        <begin position="10"/>
        <end position="246"/>
    </location>
</feature>
<dbReference type="Proteomes" id="UP000656813">
    <property type="component" value="Unassembled WGS sequence"/>
</dbReference>
<comment type="caution">
    <text evidence="2">The sequence shown here is derived from an EMBL/GenBank/DDBJ whole genome shotgun (WGS) entry which is preliminary data.</text>
</comment>
<dbReference type="Pfam" id="PF12146">
    <property type="entry name" value="Hydrolase_4"/>
    <property type="match status" value="1"/>
</dbReference>
<reference evidence="2" key="1">
    <citation type="journal article" date="2014" name="Int. J. Syst. Evol. Microbiol.">
        <title>Complete genome sequence of Corynebacterium casei LMG S-19264T (=DSM 44701T), isolated from a smear-ripened cheese.</title>
        <authorList>
            <consortium name="US DOE Joint Genome Institute (JGI-PGF)"/>
            <person name="Walter F."/>
            <person name="Albersmeier A."/>
            <person name="Kalinowski J."/>
            <person name="Ruckert C."/>
        </authorList>
    </citation>
    <scope>NUCLEOTIDE SEQUENCE</scope>
    <source>
        <strain evidence="2">CGMCC 1.12777</strain>
    </source>
</reference>
<dbReference type="SUPFAM" id="SSF53474">
    <property type="entry name" value="alpha/beta-Hydrolases"/>
    <property type="match status" value="1"/>
</dbReference>
<dbReference type="AlphaFoldDB" id="A0A8J2ZZI2"/>
<dbReference type="EMBL" id="BMFV01000042">
    <property type="protein sequence ID" value="GGH87749.1"/>
    <property type="molecule type" value="Genomic_DNA"/>
</dbReference>
<accession>A0A8J2ZZI2</accession>
<dbReference type="InterPro" id="IPR051044">
    <property type="entry name" value="MAG_DAG_Lipase"/>
</dbReference>
<dbReference type="RefSeq" id="WP_188499003.1">
    <property type="nucleotide sequence ID" value="NZ_BMFV01000042.1"/>
</dbReference>
<reference evidence="2" key="2">
    <citation type="submission" date="2020-09" db="EMBL/GenBank/DDBJ databases">
        <authorList>
            <person name="Sun Q."/>
            <person name="Zhou Y."/>
        </authorList>
    </citation>
    <scope>NUCLEOTIDE SEQUENCE</scope>
    <source>
        <strain evidence="2">CGMCC 1.12777</strain>
    </source>
</reference>
<dbReference type="InterPro" id="IPR022742">
    <property type="entry name" value="Hydrolase_4"/>
</dbReference>
<evidence type="ECO:0000313" key="3">
    <source>
        <dbReference type="Proteomes" id="UP000656813"/>
    </source>
</evidence>
<name>A0A8J2ZZI2_9BACL</name>
<evidence type="ECO:0000313" key="2">
    <source>
        <dbReference type="EMBL" id="GGH87749.1"/>
    </source>
</evidence>
<organism evidence="2 3">
    <name type="scientific">Pullulanibacillus pueri</name>
    <dbReference type="NCBI Taxonomy" id="1437324"/>
    <lineage>
        <taxon>Bacteria</taxon>
        <taxon>Bacillati</taxon>
        <taxon>Bacillota</taxon>
        <taxon>Bacilli</taxon>
        <taxon>Bacillales</taxon>
        <taxon>Sporolactobacillaceae</taxon>
        <taxon>Pullulanibacillus</taxon>
    </lineage>
</organism>
<dbReference type="Gene3D" id="3.40.50.1820">
    <property type="entry name" value="alpha/beta hydrolase"/>
    <property type="match status" value="1"/>
</dbReference>